<protein>
    <recommendedName>
        <fullName evidence="1">CBS domain-containing protein</fullName>
    </recommendedName>
</protein>
<dbReference type="SUPFAM" id="SSF54631">
    <property type="entry name" value="CBS-domain pair"/>
    <property type="match status" value="1"/>
</dbReference>
<dbReference type="Gene3D" id="3.10.580.10">
    <property type="entry name" value="CBS-domain"/>
    <property type="match status" value="1"/>
</dbReference>
<proteinExistence type="predicted"/>
<name>X1UNN1_9ZZZZ</name>
<evidence type="ECO:0000259" key="1">
    <source>
        <dbReference type="Pfam" id="PF00571"/>
    </source>
</evidence>
<sequence>YNEKYEISQLPVIENDKILGTVSESTVLEAIMSGKK</sequence>
<reference evidence="2" key="1">
    <citation type="journal article" date="2014" name="Front. Microbiol.">
        <title>High frequency of phylogenetically diverse reductive dehalogenase-homologous genes in deep subseafloor sedimentary metagenomes.</title>
        <authorList>
            <person name="Kawai M."/>
            <person name="Futagami T."/>
            <person name="Toyoda A."/>
            <person name="Takaki Y."/>
            <person name="Nishi S."/>
            <person name="Hori S."/>
            <person name="Arai W."/>
            <person name="Tsubouchi T."/>
            <person name="Morono Y."/>
            <person name="Uchiyama I."/>
            <person name="Ito T."/>
            <person name="Fujiyama A."/>
            <person name="Inagaki F."/>
            <person name="Takami H."/>
        </authorList>
    </citation>
    <scope>NUCLEOTIDE SEQUENCE</scope>
    <source>
        <strain evidence="2">Expedition CK06-06</strain>
    </source>
</reference>
<organism evidence="2">
    <name type="scientific">marine sediment metagenome</name>
    <dbReference type="NCBI Taxonomy" id="412755"/>
    <lineage>
        <taxon>unclassified sequences</taxon>
        <taxon>metagenomes</taxon>
        <taxon>ecological metagenomes</taxon>
    </lineage>
</organism>
<dbReference type="InterPro" id="IPR000644">
    <property type="entry name" value="CBS_dom"/>
</dbReference>
<accession>X1UNN1</accession>
<feature type="non-terminal residue" evidence="2">
    <location>
        <position position="1"/>
    </location>
</feature>
<feature type="non-terminal residue" evidence="2">
    <location>
        <position position="36"/>
    </location>
</feature>
<evidence type="ECO:0000313" key="2">
    <source>
        <dbReference type="EMBL" id="GAJ19088.1"/>
    </source>
</evidence>
<dbReference type="EMBL" id="BARW01043306">
    <property type="protein sequence ID" value="GAJ19088.1"/>
    <property type="molecule type" value="Genomic_DNA"/>
</dbReference>
<dbReference type="InterPro" id="IPR046342">
    <property type="entry name" value="CBS_dom_sf"/>
</dbReference>
<dbReference type="Pfam" id="PF00571">
    <property type="entry name" value="CBS"/>
    <property type="match status" value="1"/>
</dbReference>
<gene>
    <name evidence="2" type="ORF">S12H4_63529</name>
</gene>
<comment type="caution">
    <text evidence="2">The sequence shown here is derived from an EMBL/GenBank/DDBJ whole genome shotgun (WGS) entry which is preliminary data.</text>
</comment>
<dbReference type="AlphaFoldDB" id="X1UNN1"/>
<feature type="domain" description="CBS" evidence="1">
    <location>
        <begin position="4"/>
        <end position="32"/>
    </location>
</feature>